<dbReference type="FunFam" id="2.10.25.10:FF:000026">
    <property type="entry name" value="Teneurin transmembrane protein 2"/>
    <property type="match status" value="1"/>
</dbReference>
<name>A0A0A9CYA3_ARUDO</name>
<evidence type="ECO:0000256" key="3">
    <source>
        <dbReference type="ARBA" id="ARBA00022670"/>
    </source>
</evidence>
<keyword evidence="3" id="KW-0645">Protease</keyword>
<dbReference type="EMBL" id="GBRH01221433">
    <property type="protein sequence ID" value="JAD76462.1"/>
    <property type="molecule type" value="Transcribed_RNA"/>
</dbReference>
<evidence type="ECO:0008006" key="9">
    <source>
        <dbReference type="Google" id="ProtNLM"/>
    </source>
</evidence>
<dbReference type="GO" id="GO:0007155">
    <property type="term" value="P:cell adhesion"/>
    <property type="evidence" value="ECO:0007669"/>
    <property type="project" value="InterPro"/>
</dbReference>
<evidence type="ECO:0000256" key="7">
    <source>
        <dbReference type="ARBA" id="ARBA00023049"/>
    </source>
</evidence>
<dbReference type="AlphaFoldDB" id="A0A0A9CYA3"/>
<keyword evidence="5" id="KW-0378">Hydrolase</keyword>
<dbReference type="PANTHER" id="PTHR10942:SF0">
    <property type="entry name" value="LEISHMANOLYSIN-LIKE PEPTIDASE"/>
    <property type="match status" value="1"/>
</dbReference>
<evidence type="ECO:0000313" key="8">
    <source>
        <dbReference type="EMBL" id="JAD76462.1"/>
    </source>
</evidence>
<reference evidence="8" key="1">
    <citation type="submission" date="2014-09" db="EMBL/GenBank/DDBJ databases">
        <authorList>
            <person name="Magalhaes I.L.F."/>
            <person name="Oliveira U."/>
            <person name="Santos F.R."/>
            <person name="Vidigal T.H.D.A."/>
            <person name="Brescovit A.D."/>
            <person name="Santos A.J."/>
        </authorList>
    </citation>
    <scope>NUCLEOTIDE SEQUENCE</scope>
    <source>
        <tissue evidence="8">Shoot tissue taken approximately 20 cm above the soil surface</tissue>
    </source>
</reference>
<comment type="cofactor">
    <cofactor evidence="1">
        <name>Zn(2+)</name>
        <dbReference type="ChEBI" id="CHEBI:29105"/>
    </cofactor>
</comment>
<evidence type="ECO:0000256" key="6">
    <source>
        <dbReference type="ARBA" id="ARBA00022833"/>
    </source>
</evidence>
<evidence type="ECO:0000256" key="2">
    <source>
        <dbReference type="ARBA" id="ARBA00005860"/>
    </source>
</evidence>
<dbReference type="InterPro" id="IPR001577">
    <property type="entry name" value="Peptidase_M8"/>
</dbReference>
<comment type="similarity">
    <text evidence="2">Belongs to the peptidase M8 family.</text>
</comment>
<keyword evidence="7" id="KW-0482">Metalloprotease</keyword>
<dbReference type="GO" id="GO:0004222">
    <property type="term" value="F:metalloendopeptidase activity"/>
    <property type="evidence" value="ECO:0007669"/>
    <property type="project" value="InterPro"/>
</dbReference>
<proteinExistence type="inferred from homology"/>
<dbReference type="GO" id="GO:0005737">
    <property type="term" value="C:cytoplasm"/>
    <property type="evidence" value="ECO:0007669"/>
    <property type="project" value="TreeGrafter"/>
</dbReference>
<dbReference type="GO" id="GO:0016020">
    <property type="term" value="C:membrane"/>
    <property type="evidence" value="ECO:0007669"/>
    <property type="project" value="InterPro"/>
</dbReference>
<reference evidence="8" key="2">
    <citation type="journal article" date="2015" name="Data Brief">
        <title>Shoot transcriptome of the giant reed, Arundo donax.</title>
        <authorList>
            <person name="Barrero R.A."/>
            <person name="Guerrero F.D."/>
            <person name="Moolhuijzen P."/>
            <person name="Goolsby J.A."/>
            <person name="Tidwell J."/>
            <person name="Bellgard S.E."/>
            <person name="Bellgard M.I."/>
        </authorList>
    </citation>
    <scope>NUCLEOTIDE SEQUENCE</scope>
    <source>
        <tissue evidence="8">Shoot tissue taken approximately 20 cm above the soil surface</tissue>
    </source>
</reference>
<evidence type="ECO:0000256" key="1">
    <source>
        <dbReference type="ARBA" id="ARBA00001947"/>
    </source>
</evidence>
<dbReference type="SUPFAM" id="SSF55486">
    <property type="entry name" value="Metalloproteases ('zincins'), catalytic domain"/>
    <property type="match status" value="1"/>
</dbReference>
<organism evidence="8">
    <name type="scientific">Arundo donax</name>
    <name type="common">Giant reed</name>
    <name type="synonym">Donax arundinaceus</name>
    <dbReference type="NCBI Taxonomy" id="35708"/>
    <lineage>
        <taxon>Eukaryota</taxon>
        <taxon>Viridiplantae</taxon>
        <taxon>Streptophyta</taxon>
        <taxon>Embryophyta</taxon>
        <taxon>Tracheophyta</taxon>
        <taxon>Spermatophyta</taxon>
        <taxon>Magnoliopsida</taxon>
        <taxon>Liliopsida</taxon>
        <taxon>Poales</taxon>
        <taxon>Poaceae</taxon>
        <taxon>PACMAD clade</taxon>
        <taxon>Arundinoideae</taxon>
        <taxon>Arundineae</taxon>
        <taxon>Arundo</taxon>
    </lineage>
</organism>
<dbReference type="Pfam" id="PF23106">
    <property type="entry name" value="EGF_Teneurin"/>
    <property type="match status" value="1"/>
</dbReference>
<dbReference type="GO" id="GO:0046872">
    <property type="term" value="F:metal ion binding"/>
    <property type="evidence" value="ECO:0007669"/>
    <property type="project" value="UniProtKB-KW"/>
</dbReference>
<dbReference type="Gene3D" id="2.60.120.260">
    <property type="entry name" value="Galactose-binding domain-like"/>
    <property type="match status" value="1"/>
</dbReference>
<evidence type="ECO:0000256" key="5">
    <source>
        <dbReference type="ARBA" id="ARBA00022801"/>
    </source>
</evidence>
<accession>A0A0A9CYA3</accession>
<dbReference type="GO" id="GO:0006508">
    <property type="term" value="P:proteolysis"/>
    <property type="evidence" value="ECO:0007669"/>
    <property type="project" value="UniProtKB-KW"/>
</dbReference>
<dbReference type="PANTHER" id="PTHR10942">
    <property type="entry name" value="LEISHMANOLYSIN-LIKE PEPTIDASE"/>
    <property type="match status" value="1"/>
</dbReference>
<protein>
    <recommendedName>
        <fullName evidence="9">EGF-like domain-containing protein</fullName>
    </recommendedName>
</protein>
<keyword evidence="6" id="KW-0862">Zinc</keyword>
<sequence>MTQGNGCYQHRCTNNSLEVAVDGIWKSCPQSGGSVQFPGFNGELICPVYHELCNTVPVPVSGQCPKSCNFNGDCIDGTCHCFPGFHGHDCSRSEYMLSTGNNSPDSYYHLFLGNFFNLASSLFLKRCYSRHRRGFNTHFCLLFL</sequence>
<evidence type="ECO:0000256" key="4">
    <source>
        <dbReference type="ARBA" id="ARBA00022723"/>
    </source>
</evidence>
<keyword evidence="4" id="KW-0479">Metal-binding</keyword>